<protein>
    <submittedName>
        <fullName evidence="2">Uncharacterized protein</fullName>
    </submittedName>
</protein>
<feature type="transmembrane region" description="Helical" evidence="1">
    <location>
        <begin position="76"/>
        <end position="96"/>
    </location>
</feature>
<evidence type="ECO:0000313" key="3">
    <source>
        <dbReference type="Proteomes" id="UP000290289"/>
    </source>
</evidence>
<keyword evidence="3" id="KW-1185">Reference proteome</keyword>
<gene>
    <name evidence="2" type="ORF">DVH24_033942</name>
</gene>
<reference evidence="2 3" key="1">
    <citation type="submission" date="2018-10" db="EMBL/GenBank/DDBJ databases">
        <title>A high-quality apple genome assembly.</title>
        <authorList>
            <person name="Hu J."/>
        </authorList>
    </citation>
    <scope>NUCLEOTIDE SEQUENCE [LARGE SCALE GENOMIC DNA]</scope>
    <source>
        <strain evidence="3">cv. HFTH1</strain>
        <tissue evidence="2">Young leaf</tissue>
    </source>
</reference>
<evidence type="ECO:0000313" key="2">
    <source>
        <dbReference type="EMBL" id="RXI09325.1"/>
    </source>
</evidence>
<feature type="transmembrane region" description="Helical" evidence="1">
    <location>
        <begin position="22"/>
        <end position="43"/>
    </location>
</feature>
<dbReference type="EMBL" id="RDQH01000327">
    <property type="protein sequence ID" value="RXI09325.1"/>
    <property type="molecule type" value="Genomic_DNA"/>
</dbReference>
<keyword evidence="1" id="KW-1133">Transmembrane helix</keyword>
<comment type="caution">
    <text evidence="2">The sequence shown here is derived from an EMBL/GenBank/DDBJ whole genome shotgun (WGS) entry which is preliminary data.</text>
</comment>
<dbReference type="AlphaFoldDB" id="A0A498KUB7"/>
<sequence length="152" mass="16960">MASILVMHRWSNLPFISGVDEALSFAFLPMFQGLIPLIWGFWLDLGALRSKSSKTSNQPSNLSHPPRSSFPDQRQLYGTFTCLLCVCVLLRTRTVVAGMGMVLPDSQIWLFFTGVVTSMGLRIAIYKGFSWFSCSLVVSTNYDVVEAETHSL</sequence>
<accession>A0A498KUB7</accession>
<feature type="transmembrane region" description="Helical" evidence="1">
    <location>
        <begin position="108"/>
        <end position="125"/>
    </location>
</feature>
<name>A0A498KUB7_MALDO</name>
<organism evidence="2 3">
    <name type="scientific">Malus domestica</name>
    <name type="common">Apple</name>
    <name type="synonym">Pyrus malus</name>
    <dbReference type="NCBI Taxonomy" id="3750"/>
    <lineage>
        <taxon>Eukaryota</taxon>
        <taxon>Viridiplantae</taxon>
        <taxon>Streptophyta</taxon>
        <taxon>Embryophyta</taxon>
        <taxon>Tracheophyta</taxon>
        <taxon>Spermatophyta</taxon>
        <taxon>Magnoliopsida</taxon>
        <taxon>eudicotyledons</taxon>
        <taxon>Gunneridae</taxon>
        <taxon>Pentapetalae</taxon>
        <taxon>rosids</taxon>
        <taxon>fabids</taxon>
        <taxon>Rosales</taxon>
        <taxon>Rosaceae</taxon>
        <taxon>Amygdaloideae</taxon>
        <taxon>Maleae</taxon>
        <taxon>Malus</taxon>
    </lineage>
</organism>
<keyword evidence="1" id="KW-0812">Transmembrane</keyword>
<dbReference type="Proteomes" id="UP000290289">
    <property type="component" value="Chromosome 1"/>
</dbReference>
<keyword evidence="1" id="KW-0472">Membrane</keyword>
<proteinExistence type="predicted"/>
<evidence type="ECO:0000256" key="1">
    <source>
        <dbReference type="SAM" id="Phobius"/>
    </source>
</evidence>